<name>A0A512C4E0_9HYPH</name>
<evidence type="ECO:0000313" key="1">
    <source>
        <dbReference type="EMBL" id="GEO19073.1"/>
    </source>
</evidence>
<sequence>MEWLGHLTEPTFYAQPLQPDKGGRLGRKADLCPEIQRLLE</sequence>
<proteinExistence type="predicted"/>
<evidence type="ECO:0000313" key="2">
    <source>
        <dbReference type="Proteomes" id="UP000321085"/>
    </source>
</evidence>
<gene>
    <name evidence="1" type="ORF">MAE02_67690</name>
</gene>
<protein>
    <submittedName>
        <fullName evidence="1">Uncharacterized protein</fullName>
    </submittedName>
</protein>
<reference evidence="1 2" key="1">
    <citation type="submission" date="2019-07" db="EMBL/GenBank/DDBJ databases">
        <title>Whole genome shotgun sequence of Microvirga aerophila NBRC 106136.</title>
        <authorList>
            <person name="Hosoyama A."/>
            <person name="Uohara A."/>
            <person name="Ohji S."/>
            <person name="Ichikawa N."/>
        </authorList>
    </citation>
    <scope>NUCLEOTIDE SEQUENCE [LARGE SCALE GENOMIC DNA]</scope>
    <source>
        <strain evidence="1 2">NBRC 106136</strain>
    </source>
</reference>
<accession>A0A512C4E0</accession>
<dbReference type="AlphaFoldDB" id="A0A512C4E0"/>
<organism evidence="1 2">
    <name type="scientific">Microvirga aerophila</name>
    <dbReference type="NCBI Taxonomy" id="670291"/>
    <lineage>
        <taxon>Bacteria</taxon>
        <taxon>Pseudomonadati</taxon>
        <taxon>Pseudomonadota</taxon>
        <taxon>Alphaproteobacteria</taxon>
        <taxon>Hyphomicrobiales</taxon>
        <taxon>Methylobacteriaceae</taxon>
        <taxon>Microvirga</taxon>
    </lineage>
</organism>
<keyword evidence="2" id="KW-1185">Reference proteome</keyword>
<dbReference type="EMBL" id="BJYU01000313">
    <property type="protein sequence ID" value="GEO19073.1"/>
    <property type="molecule type" value="Genomic_DNA"/>
</dbReference>
<dbReference type="Proteomes" id="UP000321085">
    <property type="component" value="Unassembled WGS sequence"/>
</dbReference>
<comment type="caution">
    <text evidence="1">The sequence shown here is derived from an EMBL/GenBank/DDBJ whole genome shotgun (WGS) entry which is preliminary data.</text>
</comment>